<proteinExistence type="predicted"/>
<organism evidence="1 2">
    <name type="scientific">Synaphobranchus kaupii</name>
    <name type="common">Kaup's arrowtooth eel</name>
    <dbReference type="NCBI Taxonomy" id="118154"/>
    <lineage>
        <taxon>Eukaryota</taxon>
        <taxon>Metazoa</taxon>
        <taxon>Chordata</taxon>
        <taxon>Craniata</taxon>
        <taxon>Vertebrata</taxon>
        <taxon>Euteleostomi</taxon>
        <taxon>Actinopterygii</taxon>
        <taxon>Neopterygii</taxon>
        <taxon>Teleostei</taxon>
        <taxon>Anguilliformes</taxon>
        <taxon>Synaphobranchidae</taxon>
        <taxon>Synaphobranchus</taxon>
    </lineage>
</organism>
<comment type="caution">
    <text evidence="1">The sequence shown here is derived from an EMBL/GenBank/DDBJ whole genome shotgun (WGS) entry which is preliminary data.</text>
</comment>
<sequence length="127" mass="13807">MRSDLVVQSAPDIRHFTPLTRTTGARRGHLTLIISTGCHRLLFELLTAGGVQIERNENQPESLGQSVSRRSNILSQTGLKIQVCGKEAGILTATALPREQGCLTASQRVPPYRRKSAMLLSTAVNGE</sequence>
<evidence type="ECO:0000313" key="1">
    <source>
        <dbReference type="EMBL" id="KAJ8380542.1"/>
    </source>
</evidence>
<dbReference type="AlphaFoldDB" id="A0A9Q1GAN6"/>
<accession>A0A9Q1GAN6</accession>
<keyword evidence="2" id="KW-1185">Reference proteome</keyword>
<protein>
    <submittedName>
        <fullName evidence="1">Uncharacterized protein</fullName>
    </submittedName>
</protein>
<name>A0A9Q1GAN6_SYNKA</name>
<reference evidence="1" key="1">
    <citation type="journal article" date="2023" name="Science">
        <title>Genome structures resolve the early diversification of teleost fishes.</title>
        <authorList>
            <person name="Parey E."/>
            <person name="Louis A."/>
            <person name="Montfort J."/>
            <person name="Bouchez O."/>
            <person name="Roques C."/>
            <person name="Iampietro C."/>
            <person name="Lluch J."/>
            <person name="Castinel A."/>
            <person name="Donnadieu C."/>
            <person name="Desvignes T."/>
            <person name="Floi Bucao C."/>
            <person name="Jouanno E."/>
            <person name="Wen M."/>
            <person name="Mejri S."/>
            <person name="Dirks R."/>
            <person name="Jansen H."/>
            <person name="Henkel C."/>
            <person name="Chen W.J."/>
            <person name="Zahm M."/>
            <person name="Cabau C."/>
            <person name="Klopp C."/>
            <person name="Thompson A.W."/>
            <person name="Robinson-Rechavi M."/>
            <person name="Braasch I."/>
            <person name="Lecointre G."/>
            <person name="Bobe J."/>
            <person name="Postlethwait J.H."/>
            <person name="Berthelot C."/>
            <person name="Roest Crollius H."/>
            <person name="Guiguen Y."/>
        </authorList>
    </citation>
    <scope>NUCLEOTIDE SEQUENCE</scope>
    <source>
        <strain evidence="1">WJC10195</strain>
    </source>
</reference>
<evidence type="ECO:0000313" key="2">
    <source>
        <dbReference type="Proteomes" id="UP001152622"/>
    </source>
</evidence>
<gene>
    <name evidence="1" type="ORF">SKAU_G00013200</name>
</gene>
<dbReference type="EMBL" id="JAINUF010000001">
    <property type="protein sequence ID" value="KAJ8380542.1"/>
    <property type="molecule type" value="Genomic_DNA"/>
</dbReference>
<dbReference type="Proteomes" id="UP001152622">
    <property type="component" value="Chromosome 1"/>
</dbReference>